<proteinExistence type="predicted"/>
<dbReference type="Proteomes" id="UP000596329">
    <property type="component" value="Chromosome"/>
</dbReference>
<accession>A0A7U2RAE9</accession>
<dbReference type="RefSeq" id="WP_094178804.1">
    <property type="nucleotide sequence ID" value="NZ_CP059075.1"/>
</dbReference>
<organism evidence="1 2">
    <name type="scientific">Flavobacterium psychrophilum</name>
    <dbReference type="NCBI Taxonomy" id="96345"/>
    <lineage>
        <taxon>Bacteria</taxon>
        <taxon>Pseudomonadati</taxon>
        <taxon>Bacteroidota</taxon>
        <taxon>Flavobacteriia</taxon>
        <taxon>Flavobacteriales</taxon>
        <taxon>Flavobacteriaceae</taxon>
        <taxon>Flavobacterium</taxon>
    </lineage>
</organism>
<protein>
    <submittedName>
        <fullName evidence="1">Uncharacterized protein</fullName>
    </submittedName>
</protein>
<dbReference type="EMBL" id="CP059075">
    <property type="protein sequence ID" value="QRE04925.1"/>
    <property type="molecule type" value="Genomic_DNA"/>
</dbReference>
<gene>
    <name evidence="1" type="ORF">H0H26_04865</name>
</gene>
<evidence type="ECO:0000313" key="2">
    <source>
        <dbReference type="Proteomes" id="UP000596329"/>
    </source>
</evidence>
<dbReference type="AlphaFoldDB" id="A0A7U2RAE9"/>
<evidence type="ECO:0000313" key="1">
    <source>
        <dbReference type="EMBL" id="QRE04925.1"/>
    </source>
</evidence>
<name>A0A7U2RAE9_FLAPS</name>
<reference evidence="1 2" key="1">
    <citation type="submission" date="2020-07" db="EMBL/GenBank/DDBJ databases">
        <title>Genomic characterization of Flavobacterium psychrophilum strains.</title>
        <authorList>
            <person name="Castillo D."/>
            <person name="Jorgensen J."/>
            <person name="Middelboe M."/>
        </authorList>
    </citation>
    <scope>NUCLEOTIDE SEQUENCE [LARGE SCALE GENOMIC DNA]</scope>
    <source>
        <strain evidence="1 2">FPS-R7</strain>
    </source>
</reference>
<sequence>MKNEKLKSVLNIKILICILSLFSLTSFKNFNKEVSKSEKNKIEQNINLANRYVGAWKLVGMIPAIPKNDRTMDGIICKLEKYENTNETFVFHLFGGRDLILSVVNNNKLKGENANMIVVYKAKESRLHLSIPGGSTWIFKKLK</sequence>